<dbReference type="PANTHER" id="PTHR43736:SF1">
    <property type="entry name" value="DIHYDRONEOPTERIN TRIPHOSPHATE DIPHOSPHATASE"/>
    <property type="match status" value="1"/>
</dbReference>
<dbReference type="NCBIfam" id="TIGR02705">
    <property type="entry name" value="nudix_YtkD"/>
    <property type="match status" value="1"/>
</dbReference>
<evidence type="ECO:0000313" key="6">
    <source>
        <dbReference type="Proteomes" id="UP000543174"/>
    </source>
</evidence>
<evidence type="ECO:0000256" key="2">
    <source>
        <dbReference type="ARBA" id="ARBA00022801"/>
    </source>
</evidence>
<dbReference type="InterPro" id="IPR020084">
    <property type="entry name" value="NUDIX_hydrolase_CS"/>
</dbReference>
<dbReference type="AlphaFoldDB" id="A0A7W3NBP9"/>
<accession>A0A7W3NBP9</accession>
<dbReference type="InterPro" id="IPR014078">
    <property type="entry name" value="Nudix_YtkD"/>
</dbReference>
<protein>
    <submittedName>
        <fullName evidence="5">8-oxo-dGTP diphosphatase</fullName>
        <ecNumber evidence="5">3.6.1.55</ecNumber>
    </submittedName>
</protein>
<dbReference type="InterPro" id="IPR020476">
    <property type="entry name" value="Nudix_hydrolase"/>
</dbReference>
<keyword evidence="2 3" id="KW-0378">Hydrolase</keyword>
<dbReference type="EMBL" id="JACJHT010000003">
    <property type="protein sequence ID" value="MBA9040047.1"/>
    <property type="molecule type" value="Genomic_DNA"/>
</dbReference>
<dbReference type="Proteomes" id="UP000543174">
    <property type="component" value="Unassembled WGS sequence"/>
</dbReference>
<keyword evidence="6" id="KW-1185">Reference proteome</keyword>
<name>A0A7W3NBP9_PRIAR</name>
<organism evidence="5 6">
    <name type="scientific">Priestia aryabhattai</name>
    <name type="common">Bacillus aryabhattai</name>
    <dbReference type="NCBI Taxonomy" id="412384"/>
    <lineage>
        <taxon>Bacteria</taxon>
        <taxon>Bacillati</taxon>
        <taxon>Bacillota</taxon>
        <taxon>Bacilli</taxon>
        <taxon>Bacillales</taxon>
        <taxon>Bacillaceae</taxon>
        <taxon>Priestia</taxon>
    </lineage>
</organism>
<evidence type="ECO:0000259" key="4">
    <source>
        <dbReference type="PROSITE" id="PS51462"/>
    </source>
</evidence>
<dbReference type="PRINTS" id="PR00502">
    <property type="entry name" value="NUDIXFAMILY"/>
</dbReference>
<feature type="domain" description="Nudix hydrolase" evidence="4">
    <location>
        <begin position="14"/>
        <end position="151"/>
    </location>
</feature>
<gene>
    <name evidence="5" type="ORF">HNP21_003157</name>
</gene>
<dbReference type="PANTHER" id="PTHR43736">
    <property type="entry name" value="ADP-RIBOSE PYROPHOSPHATASE"/>
    <property type="match status" value="1"/>
</dbReference>
<dbReference type="InterPro" id="IPR015797">
    <property type="entry name" value="NUDIX_hydrolase-like_dom_sf"/>
</dbReference>
<dbReference type="InterPro" id="IPR000086">
    <property type="entry name" value="NUDIX_hydrolase_dom"/>
</dbReference>
<proteinExistence type="inferred from homology"/>
<dbReference type="PROSITE" id="PS00893">
    <property type="entry name" value="NUDIX_BOX"/>
    <property type="match status" value="1"/>
</dbReference>
<dbReference type="SUPFAM" id="SSF55811">
    <property type="entry name" value="Nudix"/>
    <property type="match status" value="1"/>
</dbReference>
<dbReference type="EC" id="3.6.1.55" evidence="5"/>
<evidence type="ECO:0000256" key="3">
    <source>
        <dbReference type="RuleBase" id="RU003476"/>
    </source>
</evidence>
<dbReference type="PROSITE" id="PS51462">
    <property type="entry name" value="NUDIX"/>
    <property type="match status" value="1"/>
</dbReference>
<dbReference type="Gene3D" id="3.90.79.10">
    <property type="entry name" value="Nucleoside Triphosphate Pyrophosphohydrolase"/>
    <property type="match status" value="1"/>
</dbReference>
<comment type="similarity">
    <text evidence="1 3">Belongs to the Nudix hydrolase family.</text>
</comment>
<evidence type="ECO:0000256" key="1">
    <source>
        <dbReference type="ARBA" id="ARBA00005582"/>
    </source>
</evidence>
<comment type="caution">
    <text evidence="5">The sequence shown here is derived from an EMBL/GenBank/DDBJ whole genome shotgun (WGS) entry which is preliminary data.</text>
</comment>
<dbReference type="CDD" id="cd04665">
    <property type="entry name" value="NUDIX_RppH"/>
    <property type="match status" value="1"/>
</dbReference>
<dbReference type="Pfam" id="PF00293">
    <property type="entry name" value="NUDIX"/>
    <property type="match status" value="1"/>
</dbReference>
<sequence>MEFESTMYTFKDAYHNQVFLSFEKNPFSKTPRHVWVVCRYENQWLLTNHSKRGLEFPGGKLEGNEVPEEAAVREVFEETGGEVSSLTYIGQYKVVSKGKTIIKNIYFATIGNVIKKEDYMETDGPVMIDELPSGIQQDDAYSFIMKDNVLQYVMKYVKRTFL</sequence>
<reference evidence="5" key="1">
    <citation type="submission" date="2020-08" db="EMBL/GenBank/DDBJ databases">
        <title>Functional genomics of gut bacteria from endangered species of beetles.</title>
        <authorList>
            <person name="Carlos-Shanley C."/>
        </authorList>
    </citation>
    <scope>NUCLEOTIDE SEQUENCE [LARGE SCALE GENOMIC DNA]</scope>
    <source>
        <strain evidence="5">S00060</strain>
    </source>
</reference>
<evidence type="ECO:0000313" key="5">
    <source>
        <dbReference type="EMBL" id="MBA9040047.1"/>
    </source>
</evidence>
<dbReference type="GO" id="GO:0035539">
    <property type="term" value="F:8-oxo-7,8-dihydrodeoxyguanosine triphosphate pyrophosphatase activity"/>
    <property type="evidence" value="ECO:0007669"/>
    <property type="project" value="UniProtKB-EC"/>
</dbReference>